<proteinExistence type="predicted"/>
<dbReference type="OrthoDB" id="9947909at2"/>
<dbReference type="HOGENOM" id="CLU_1882690_0_0_0"/>
<organism evidence="2 3">
    <name type="scientific">Fimbriimonas ginsengisoli Gsoil 348</name>
    <dbReference type="NCBI Taxonomy" id="661478"/>
    <lineage>
        <taxon>Bacteria</taxon>
        <taxon>Bacillati</taxon>
        <taxon>Armatimonadota</taxon>
        <taxon>Fimbriimonadia</taxon>
        <taxon>Fimbriimonadales</taxon>
        <taxon>Fimbriimonadaceae</taxon>
        <taxon>Fimbriimonas</taxon>
    </lineage>
</organism>
<dbReference type="KEGG" id="fgi:OP10G_3938"/>
<name>A0A068NV27_FIMGI</name>
<evidence type="ECO:0000313" key="3">
    <source>
        <dbReference type="Proteomes" id="UP000027982"/>
    </source>
</evidence>
<evidence type="ECO:0000256" key="1">
    <source>
        <dbReference type="SAM" id="Phobius"/>
    </source>
</evidence>
<keyword evidence="3" id="KW-1185">Reference proteome</keyword>
<feature type="transmembrane region" description="Helical" evidence="1">
    <location>
        <begin position="92"/>
        <end position="110"/>
    </location>
</feature>
<dbReference type="AlphaFoldDB" id="A0A068NV27"/>
<dbReference type="RefSeq" id="WP_025228785.1">
    <property type="nucleotide sequence ID" value="NZ_CP007139.1"/>
</dbReference>
<sequence>MQTPPPGSEPSNYPRQNLANDRQVLREVAASQRQILLCVLGQIGVAILNGVVTAAKMPSLAILVLIAILAVLVFMIMSVIRLAKALALSPVLYTILMFIPCVSLIALLMLSGKATARLSQAGIKVGLLGADPNSI</sequence>
<dbReference type="EMBL" id="CP007139">
    <property type="protein sequence ID" value="AIE87306.1"/>
    <property type="molecule type" value="Genomic_DNA"/>
</dbReference>
<feature type="transmembrane region" description="Helical" evidence="1">
    <location>
        <begin position="59"/>
        <end position="80"/>
    </location>
</feature>
<gene>
    <name evidence="2" type="ORF">OP10G_3938</name>
</gene>
<dbReference type="Proteomes" id="UP000027982">
    <property type="component" value="Chromosome"/>
</dbReference>
<keyword evidence="1" id="KW-0812">Transmembrane</keyword>
<keyword evidence="1" id="KW-0472">Membrane</keyword>
<keyword evidence="1" id="KW-1133">Transmembrane helix</keyword>
<evidence type="ECO:0000313" key="2">
    <source>
        <dbReference type="EMBL" id="AIE87306.1"/>
    </source>
</evidence>
<dbReference type="eggNOG" id="COG1266">
    <property type="taxonomic scope" value="Bacteria"/>
</dbReference>
<feature type="transmembrane region" description="Helical" evidence="1">
    <location>
        <begin position="34"/>
        <end position="52"/>
    </location>
</feature>
<reference evidence="2 3" key="1">
    <citation type="journal article" date="2014" name="PLoS ONE">
        <title>The first complete genome sequence of the class fimbriimonadia in the phylum armatimonadetes.</title>
        <authorList>
            <person name="Hu Z.Y."/>
            <person name="Wang Y.Z."/>
            <person name="Im W.T."/>
            <person name="Wang S.Y."/>
            <person name="Zhao G.P."/>
            <person name="Zheng H.J."/>
            <person name="Quan Z.X."/>
        </authorList>
    </citation>
    <scope>NUCLEOTIDE SEQUENCE [LARGE SCALE GENOMIC DNA]</scope>
    <source>
        <strain evidence="2">Gsoil 348</strain>
    </source>
</reference>
<protein>
    <submittedName>
        <fullName evidence="2">Uncharacterized protein</fullName>
    </submittedName>
</protein>
<accession>A0A068NV27</accession>